<evidence type="ECO:0000256" key="2">
    <source>
        <dbReference type="SAM" id="Phobius"/>
    </source>
</evidence>
<reference evidence="3" key="1">
    <citation type="submission" date="2020-06" db="EMBL/GenBank/DDBJ databases">
        <authorList>
            <person name="Li T."/>
            <person name="Hu X."/>
            <person name="Zhang T."/>
            <person name="Song X."/>
            <person name="Zhang H."/>
            <person name="Dai N."/>
            <person name="Sheng W."/>
            <person name="Hou X."/>
            <person name="Wei L."/>
        </authorList>
    </citation>
    <scope>NUCLEOTIDE SEQUENCE</scope>
    <source>
        <strain evidence="3">3651</strain>
        <tissue evidence="3">Leaf</tissue>
    </source>
</reference>
<keyword evidence="2" id="KW-1133">Transmembrane helix</keyword>
<evidence type="ECO:0000313" key="4">
    <source>
        <dbReference type="Proteomes" id="UP001293254"/>
    </source>
</evidence>
<keyword evidence="2" id="KW-0472">Membrane</keyword>
<proteinExistence type="predicted"/>
<feature type="region of interest" description="Disordered" evidence="1">
    <location>
        <begin position="1"/>
        <end position="31"/>
    </location>
</feature>
<protein>
    <recommendedName>
        <fullName evidence="5">Zinc finger, GRF-type</fullName>
    </recommendedName>
</protein>
<feature type="transmembrane region" description="Helical" evidence="2">
    <location>
        <begin position="101"/>
        <end position="121"/>
    </location>
</feature>
<accession>A0AAE2C8D9</accession>
<feature type="compositionally biased region" description="Polar residues" evidence="1">
    <location>
        <begin position="14"/>
        <end position="31"/>
    </location>
</feature>
<keyword evidence="4" id="KW-1185">Reference proteome</keyword>
<keyword evidence="2" id="KW-0812">Transmembrane</keyword>
<dbReference type="AlphaFoldDB" id="A0AAE2C8D9"/>
<evidence type="ECO:0008006" key="5">
    <source>
        <dbReference type="Google" id="ProtNLM"/>
    </source>
</evidence>
<evidence type="ECO:0000256" key="1">
    <source>
        <dbReference type="SAM" id="MobiDB-lite"/>
    </source>
</evidence>
<name>A0AAE2C8D9_9LAMI</name>
<evidence type="ECO:0000313" key="3">
    <source>
        <dbReference type="EMBL" id="KAK4412864.1"/>
    </source>
</evidence>
<sequence length="124" mass="14283">MPLDNRSWSEETDTSSIPKSTTFSNQSRASSTGVLLRICTYRNETVGSYCGSFEWVDLPMCRHTRDVIPSLLRRIKRYEIEEEHARAREARLEDSKSRFHMVVRLLLIGWASSLLVMALAVCRC</sequence>
<gene>
    <name evidence="3" type="ORF">Salat_2933600</name>
</gene>
<comment type="caution">
    <text evidence="3">The sequence shown here is derived from an EMBL/GenBank/DDBJ whole genome shotgun (WGS) entry which is preliminary data.</text>
</comment>
<reference evidence="3" key="2">
    <citation type="journal article" date="2024" name="Plant">
        <title>Genomic evolution and insights into agronomic trait innovations of Sesamum species.</title>
        <authorList>
            <person name="Miao H."/>
            <person name="Wang L."/>
            <person name="Qu L."/>
            <person name="Liu H."/>
            <person name="Sun Y."/>
            <person name="Le M."/>
            <person name="Wang Q."/>
            <person name="Wei S."/>
            <person name="Zheng Y."/>
            <person name="Lin W."/>
            <person name="Duan Y."/>
            <person name="Cao H."/>
            <person name="Xiong S."/>
            <person name="Wang X."/>
            <person name="Wei L."/>
            <person name="Li C."/>
            <person name="Ma Q."/>
            <person name="Ju M."/>
            <person name="Zhao R."/>
            <person name="Li G."/>
            <person name="Mu C."/>
            <person name="Tian Q."/>
            <person name="Mei H."/>
            <person name="Zhang T."/>
            <person name="Gao T."/>
            <person name="Zhang H."/>
        </authorList>
    </citation>
    <scope>NUCLEOTIDE SEQUENCE</scope>
    <source>
        <strain evidence="3">3651</strain>
    </source>
</reference>
<dbReference type="Proteomes" id="UP001293254">
    <property type="component" value="Unassembled WGS sequence"/>
</dbReference>
<dbReference type="EMBL" id="JACGWO010000013">
    <property type="protein sequence ID" value="KAK4412864.1"/>
    <property type="molecule type" value="Genomic_DNA"/>
</dbReference>
<organism evidence="3 4">
    <name type="scientific">Sesamum alatum</name>
    <dbReference type="NCBI Taxonomy" id="300844"/>
    <lineage>
        <taxon>Eukaryota</taxon>
        <taxon>Viridiplantae</taxon>
        <taxon>Streptophyta</taxon>
        <taxon>Embryophyta</taxon>
        <taxon>Tracheophyta</taxon>
        <taxon>Spermatophyta</taxon>
        <taxon>Magnoliopsida</taxon>
        <taxon>eudicotyledons</taxon>
        <taxon>Gunneridae</taxon>
        <taxon>Pentapetalae</taxon>
        <taxon>asterids</taxon>
        <taxon>lamiids</taxon>
        <taxon>Lamiales</taxon>
        <taxon>Pedaliaceae</taxon>
        <taxon>Sesamum</taxon>
    </lineage>
</organism>